<feature type="region of interest" description="Disordered" evidence="1">
    <location>
        <begin position="56"/>
        <end position="87"/>
    </location>
</feature>
<evidence type="ECO:0000256" key="2">
    <source>
        <dbReference type="SAM" id="SignalP"/>
    </source>
</evidence>
<gene>
    <name evidence="3" type="ORF">EDM56_02375</name>
</gene>
<organism evidence="3 4">
    <name type="scientific">Brevibacillus fluminis</name>
    <dbReference type="NCBI Taxonomy" id="511487"/>
    <lineage>
        <taxon>Bacteria</taxon>
        <taxon>Bacillati</taxon>
        <taxon>Bacillota</taxon>
        <taxon>Bacilli</taxon>
        <taxon>Bacillales</taxon>
        <taxon>Paenibacillaceae</taxon>
        <taxon>Brevibacillus</taxon>
    </lineage>
</organism>
<protein>
    <submittedName>
        <fullName evidence="3">YHYH domain-containing protein</fullName>
    </submittedName>
</protein>
<keyword evidence="2" id="KW-0732">Signal</keyword>
<accession>A0A3M8DVW2</accession>
<dbReference type="Proteomes" id="UP000271031">
    <property type="component" value="Unassembled WGS sequence"/>
</dbReference>
<sequence>MKKTLCTLFLILSIILPFNVIEAHPGRTDANGGHTCRTNCEKWGLQYGEYHYHNGGKSSNGSSSSHASGSSKPSSNSNPQSKQTVAPTVQKKTIVAVDKGYVFSSPYDSNAITSLWYGYEIKDLGSEYEGYAFIEQGYISKSLLAQYAVIKAKTVNVQADKGYFFSTPSASSLNRGYAVKGTAVTIVGEGNGFYYGSTKDANGNTLVGFISKTVAY</sequence>
<feature type="compositionally biased region" description="Low complexity" evidence="1">
    <location>
        <begin position="56"/>
        <end position="83"/>
    </location>
</feature>
<dbReference type="OrthoDB" id="1656058at2"/>
<dbReference type="AlphaFoldDB" id="A0A3M8DVW2"/>
<dbReference type="RefSeq" id="WP_122916288.1">
    <property type="nucleotide sequence ID" value="NZ_RHHQ01000004.1"/>
</dbReference>
<feature type="signal peptide" evidence="2">
    <location>
        <begin position="1"/>
        <end position="22"/>
    </location>
</feature>
<comment type="caution">
    <text evidence="3">The sequence shown here is derived from an EMBL/GenBank/DDBJ whole genome shotgun (WGS) entry which is preliminary data.</text>
</comment>
<feature type="chain" id="PRO_5039708520" evidence="2">
    <location>
        <begin position="23"/>
        <end position="216"/>
    </location>
</feature>
<evidence type="ECO:0000256" key="1">
    <source>
        <dbReference type="SAM" id="MobiDB-lite"/>
    </source>
</evidence>
<evidence type="ECO:0000313" key="3">
    <source>
        <dbReference type="EMBL" id="RNB91625.1"/>
    </source>
</evidence>
<proteinExistence type="predicted"/>
<dbReference type="InterPro" id="IPR047773">
    <property type="entry name" value="YHYH_dom_bact"/>
</dbReference>
<name>A0A3M8DVW2_9BACL</name>
<evidence type="ECO:0000313" key="4">
    <source>
        <dbReference type="Proteomes" id="UP000271031"/>
    </source>
</evidence>
<dbReference type="NCBIfam" id="NF033223">
    <property type="entry name" value="YHYH_alt"/>
    <property type="match status" value="1"/>
</dbReference>
<keyword evidence="4" id="KW-1185">Reference proteome</keyword>
<dbReference type="EMBL" id="RHHQ01000004">
    <property type="protein sequence ID" value="RNB91625.1"/>
    <property type="molecule type" value="Genomic_DNA"/>
</dbReference>
<reference evidence="3 4" key="1">
    <citation type="submission" date="2018-10" db="EMBL/GenBank/DDBJ databases">
        <title>Phylogenomics of Brevibacillus.</title>
        <authorList>
            <person name="Dunlap C."/>
        </authorList>
    </citation>
    <scope>NUCLEOTIDE SEQUENCE [LARGE SCALE GENOMIC DNA]</scope>
    <source>
        <strain evidence="3 4">JCM 15716</strain>
    </source>
</reference>